<name>A0ABS9JZ57_9RHOO</name>
<comment type="caution">
    <text evidence="1">The sequence shown here is derived from an EMBL/GenBank/DDBJ whole genome shotgun (WGS) entry which is preliminary data.</text>
</comment>
<dbReference type="RefSeq" id="WP_275707833.1">
    <property type="nucleotide sequence ID" value="NZ_JAKLTN010000001.1"/>
</dbReference>
<protein>
    <submittedName>
        <fullName evidence="1">Uncharacterized protein</fullName>
    </submittedName>
</protein>
<sequence length="81" mass="8853">MNMILEAVTQTQKTSLATAGDFTDTCLAVTERLAQLNLEVSRTAFEQSSEMALLCLDGCLASVTPLHQAAMCYWLPSNRRA</sequence>
<dbReference type="EMBL" id="JAKLTN010000001">
    <property type="protein sequence ID" value="MCG2576194.1"/>
    <property type="molecule type" value="Genomic_DNA"/>
</dbReference>
<reference evidence="1" key="1">
    <citation type="submission" date="2022-01" db="EMBL/GenBank/DDBJ databases">
        <authorList>
            <person name="Jo J.-H."/>
            <person name="Im W.-T."/>
        </authorList>
    </citation>
    <scope>NUCLEOTIDE SEQUENCE</scope>
    <source>
        <strain evidence="1">XY25</strain>
    </source>
</reference>
<organism evidence="1 2">
    <name type="scientific">Dechloromonas hankyongensis</name>
    <dbReference type="NCBI Taxonomy" id="2908002"/>
    <lineage>
        <taxon>Bacteria</taxon>
        <taxon>Pseudomonadati</taxon>
        <taxon>Pseudomonadota</taxon>
        <taxon>Betaproteobacteria</taxon>
        <taxon>Rhodocyclales</taxon>
        <taxon>Azonexaceae</taxon>
        <taxon>Dechloromonas</taxon>
    </lineage>
</organism>
<evidence type="ECO:0000313" key="1">
    <source>
        <dbReference type="EMBL" id="MCG2576194.1"/>
    </source>
</evidence>
<evidence type="ECO:0000313" key="2">
    <source>
        <dbReference type="Proteomes" id="UP001165384"/>
    </source>
</evidence>
<dbReference type="Proteomes" id="UP001165384">
    <property type="component" value="Unassembled WGS sequence"/>
</dbReference>
<proteinExistence type="predicted"/>
<accession>A0ABS9JZ57</accession>
<keyword evidence="2" id="KW-1185">Reference proteome</keyword>
<gene>
    <name evidence="1" type="ORF">LZ012_04205</name>
</gene>